<gene>
    <name evidence="1" type="ORF">S01H4_39584</name>
</gene>
<feature type="non-terminal residue" evidence="1">
    <location>
        <position position="53"/>
    </location>
</feature>
<evidence type="ECO:0000313" key="1">
    <source>
        <dbReference type="EMBL" id="GAH00565.1"/>
    </source>
</evidence>
<proteinExistence type="predicted"/>
<dbReference type="AlphaFoldDB" id="X1CWX5"/>
<reference evidence="1" key="1">
    <citation type="journal article" date="2014" name="Front. Microbiol.">
        <title>High frequency of phylogenetically diverse reductive dehalogenase-homologous genes in deep subseafloor sedimentary metagenomes.</title>
        <authorList>
            <person name="Kawai M."/>
            <person name="Futagami T."/>
            <person name="Toyoda A."/>
            <person name="Takaki Y."/>
            <person name="Nishi S."/>
            <person name="Hori S."/>
            <person name="Arai W."/>
            <person name="Tsubouchi T."/>
            <person name="Morono Y."/>
            <person name="Uchiyama I."/>
            <person name="Ito T."/>
            <person name="Fujiyama A."/>
            <person name="Inagaki F."/>
            <person name="Takami H."/>
        </authorList>
    </citation>
    <scope>NUCLEOTIDE SEQUENCE</scope>
    <source>
        <strain evidence="1">Expedition CK06-06</strain>
    </source>
</reference>
<dbReference type="EMBL" id="BART01021464">
    <property type="protein sequence ID" value="GAH00565.1"/>
    <property type="molecule type" value="Genomic_DNA"/>
</dbReference>
<sequence length="53" mass="6184">MTRVIVARYTDTTNPDDQRFLYGPSEPTSHVKYVSSDLQWVKEIKNLVRLDIS</sequence>
<name>X1CWX5_9ZZZZ</name>
<comment type="caution">
    <text evidence="1">The sequence shown here is derived from an EMBL/GenBank/DDBJ whole genome shotgun (WGS) entry which is preliminary data.</text>
</comment>
<accession>X1CWX5</accession>
<protein>
    <submittedName>
        <fullName evidence="1">Uncharacterized protein</fullName>
    </submittedName>
</protein>
<organism evidence="1">
    <name type="scientific">marine sediment metagenome</name>
    <dbReference type="NCBI Taxonomy" id="412755"/>
    <lineage>
        <taxon>unclassified sequences</taxon>
        <taxon>metagenomes</taxon>
        <taxon>ecological metagenomes</taxon>
    </lineage>
</organism>